<dbReference type="EMBL" id="CAUOFW020001680">
    <property type="protein sequence ID" value="CAK9147446.1"/>
    <property type="molecule type" value="Genomic_DNA"/>
</dbReference>
<evidence type="ECO:0000256" key="1">
    <source>
        <dbReference type="SAM" id="MobiDB-lite"/>
    </source>
</evidence>
<keyword evidence="4" id="KW-1185">Reference proteome</keyword>
<dbReference type="AlphaFoldDB" id="A0ABC8RTJ7"/>
<name>A0ABC8RTJ7_9AQUA</name>
<evidence type="ECO:0000313" key="4">
    <source>
        <dbReference type="Proteomes" id="UP001642360"/>
    </source>
</evidence>
<comment type="caution">
    <text evidence="3">The sequence shown here is derived from an EMBL/GenBank/DDBJ whole genome shotgun (WGS) entry which is preliminary data.</text>
</comment>
<evidence type="ECO:0000313" key="3">
    <source>
        <dbReference type="EMBL" id="CAK9147446.1"/>
    </source>
</evidence>
<dbReference type="Proteomes" id="UP001642360">
    <property type="component" value="Unassembled WGS sequence"/>
</dbReference>
<keyword evidence="2" id="KW-0732">Signal</keyword>
<gene>
    <name evidence="3" type="ORF">ILEXP_LOCUS15343</name>
</gene>
<evidence type="ECO:0008006" key="5">
    <source>
        <dbReference type="Google" id="ProtNLM"/>
    </source>
</evidence>
<dbReference type="PANTHER" id="PTHR33649:SF17">
    <property type="entry name" value="NTEIG-E80 PROTEIN"/>
    <property type="match status" value="1"/>
</dbReference>
<sequence length="238" mass="25006">MALLVFLVFSLFLQGAFGTLTTSLHFSPKSRQQPGRIGMTTFTGLNQISPTGLTSQKPQSMFMAVRLLGEIICEELPVGMCSLSVASSGKRCLLETSATAGGTMEYQCKTSEVMANNMAELIESDGCISACGLDRNSVGMSSDSLLDPQFTSKLCSPACYRNCLNIVDLYYNLASGEGVFLPDLCEAQRTNPRHAMSQLQSSASGPASAAANGPASSFAEGPMSSELFGSVACAPASM</sequence>
<reference evidence="3 4" key="1">
    <citation type="submission" date="2024-02" db="EMBL/GenBank/DDBJ databases">
        <authorList>
            <person name="Vignale AGUSTIN F."/>
            <person name="Sosa J E."/>
            <person name="Modenutti C."/>
        </authorList>
    </citation>
    <scope>NUCLEOTIDE SEQUENCE [LARGE SCALE GENOMIC DNA]</scope>
</reference>
<feature type="signal peptide" evidence="2">
    <location>
        <begin position="1"/>
        <end position="18"/>
    </location>
</feature>
<protein>
    <recommendedName>
        <fullName evidence="5">PAR1 protein</fullName>
    </recommendedName>
</protein>
<dbReference type="Pfam" id="PF06521">
    <property type="entry name" value="PAR1"/>
    <property type="match status" value="1"/>
</dbReference>
<accession>A0ABC8RTJ7</accession>
<feature type="chain" id="PRO_5044838769" description="PAR1 protein" evidence="2">
    <location>
        <begin position="19"/>
        <end position="238"/>
    </location>
</feature>
<feature type="region of interest" description="Disordered" evidence="1">
    <location>
        <begin position="195"/>
        <end position="217"/>
    </location>
</feature>
<dbReference type="InterPro" id="IPR009489">
    <property type="entry name" value="PAR1"/>
</dbReference>
<feature type="compositionally biased region" description="Low complexity" evidence="1">
    <location>
        <begin position="201"/>
        <end position="217"/>
    </location>
</feature>
<proteinExistence type="predicted"/>
<evidence type="ECO:0000256" key="2">
    <source>
        <dbReference type="SAM" id="SignalP"/>
    </source>
</evidence>
<dbReference type="PANTHER" id="PTHR33649">
    <property type="entry name" value="PAR1 PROTEIN"/>
    <property type="match status" value="1"/>
</dbReference>
<organism evidence="3 4">
    <name type="scientific">Ilex paraguariensis</name>
    <name type="common">yerba mate</name>
    <dbReference type="NCBI Taxonomy" id="185542"/>
    <lineage>
        <taxon>Eukaryota</taxon>
        <taxon>Viridiplantae</taxon>
        <taxon>Streptophyta</taxon>
        <taxon>Embryophyta</taxon>
        <taxon>Tracheophyta</taxon>
        <taxon>Spermatophyta</taxon>
        <taxon>Magnoliopsida</taxon>
        <taxon>eudicotyledons</taxon>
        <taxon>Gunneridae</taxon>
        <taxon>Pentapetalae</taxon>
        <taxon>asterids</taxon>
        <taxon>campanulids</taxon>
        <taxon>Aquifoliales</taxon>
        <taxon>Aquifoliaceae</taxon>
        <taxon>Ilex</taxon>
    </lineage>
</organism>